<dbReference type="EMBL" id="CAJNOQ010034825">
    <property type="protein sequence ID" value="CAF1596595.1"/>
    <property type="molecule type" value="Genomic_DNA"/>
</dbReference>
<dbReference type="EMBL" id="CAJOBC010101131">
    <property type="protein sequence ID" value="CAF4471609.1"/>
    <property type="molecule type" value="Genomic_DNA"/>
</dbReference>
<dbReference type="Proteomes" id="UP000677228">
    <property type="component" value="Unassembled WGS sequence"/>
</dbReference>
<feature type="transmembrane region" description="Helical" evidence="1">
    <location>
        <begin position="113"/>
        <end position="131"/>
    </location>
</feature>
<protein>
    <submittedName>
        <fullName evidence="3">Uncharacterized protein</fullName>
    </submittedName>
</protein>
<feature type="transmembrane region" description="Helical" evidence="1">
    <location>
        <begin position="53"/>
        <end position="73"/>
    </location>
</feature>
<gene>
    <name evidence="3" type="ORF">GPM918_LOCUS42133</name>
    <name evidence="2" type="ORF">OVA965_LOCUS38618</name>
    <name evidence="5" type="ORF">SRO942_LOCUS43318</name>
    <name evidence="4" type="ORF">TMI583_LOCUS39817</name>
</gene>
<feature type="transmembrane region" description="Helical" evidence="1">
    <location>
        <begin position="18"/>
        <end position="44"/>
    </location>
</feature>
<dbReference type="OrthoDB" id="10037880at2759"/>
<dbReference type="Proteomes" id="UP000663829">
    <property type="component" value="Unassembled WGS sequence"/>
</dbReference>
<accession>A0A816AID7</accession>
<proteinExistence type="predicted"/>
<evidence type="ECO:0000313" key="6">
    <source>
        <dbReference type="Proteomes" id="UP000663829"/>
    </source>
</evidence>
<keyword evidence="1" id="KW-0812">Transmembrane</keyword>
<dbReference type="EMBL" id="CAJOBA010060704">
    <property type="protein sequence ID" value="CAF4325849.1"/>
    <property type="molecule type" value="Genomic_DNA"/>
</dbReference>
<evidence type="ECO:0000313" key="5">
    <source>
        <dbReference type="EMBL" id="CAF4471609.1"/>
    </source>
</evidence>
<evidence type="ECO:0000313" key="2">
    <source>
        <dbReference type="EMBL" id="CAF1538015.1"/>
    </source>
</evidence>
<name>A0A816AID7_9BILA</name>
<dbReference type="Proteomes" id="UP000681722">
    <property type="component" value="Unassembled WGS sequence"/>
</dbReference>
<dbReference type="AlphaFoldDB" id="A0A816AID7"/>
<feature type="transmembrane region" description="Helical" evidence="1">
    <location>
        <begin position="151"/>
        <end position="171"/>
    </location>
</feature>
<dbReference type="Proteomes" id="UP000682733">
    <property type="component" value="Unassembled WGS sequence"/>
</dbReference>
<evidence type="ECO:0000313" key="3">
    <source>
        <dbReference type="EMBL" id="CAF1596595.1"/>
    </source>
</evidence>
<evidence type="ECO:0000256" key="1">
    <source>
        <dbReference type="SAM" id="Phobius"/>
    </source>
</evidence>
<keyword evidence="1" id="KW-0472">Membrane</keyword>
<dbReference type="EMBL" id="CAJNOK010038407">
    <property type="protein sequence ID" value="CAF1538015.1"/>
    <property type="molecule type" value="Genomic_DNA"/>
</dbReference>
<reference evidence="3" key="1">
    <citation type="submission" date="2021-02" db="EMBL/GenBank/DDBJ databases">
        <authorList>
            <person name="Nowell W R."/>
        </authorList>
    </citation>
    <scope>NUCLEOTIDE SEQUENCE</scope>
</reference>
<keyword evidence="6" id="KW-1185">Reference proteome</keyword>
<dbReference type="Gene3D" id="1.20.1070.10">
    <property type="entry name" value="Rhodopsin 7-helix transmembrane proteins"/>
    <property type="match status" value="1"/>
</dbReference>
<sequence length="244" mass="28442">MNNSTTLPTVLTGSTLETVVWCFFMPTIHAFSLLSNVLCIIVFFSKTFIHKPIAIYFIVLLISDSFTLVIGYFEMLEREKQMLNGKLCILNRSVIKIVSDYMFNMARRICVEWLLYKVLWARVSTILLAVLSMQRSRTFFSLSYRETRLCAVFAVFLSVLVAFVITCFEWMNFFCSKPENSLFYAQLFGAIIENPLTRQELLKTFELPLNGEYQCLESAISYFENDTIVSQRLFDVQVRKRIFL</sequence>
<organism evidence="3 6">
    <name type="scientific">Didymodactylos carnosus</name>
    <dbReference type="NCBI Taxonomy" id="1234261"/>
    <lineage>
        <taxon>Eukaryota</taxon>
        <taxon>Metazoa</taxon>
        <taxon>Spiralia</taxon>
        <taxon>Gnathifera</taxon>
        <taxon>Rotifera</taxon>
        <taxon>Eurotatoria</taxon>
        <taxon>Bdelloidea</taxon>
        <taxon>Philodinida</taxon>
        <taxon>Philodinidae</taxon>
        <taxon>Didymodactylos</taxon>
    </lineage>
</organism>
<keyword evidence="1" id="KW-1133">Transmembrane helix</keyword>
<comment type="caution">
    <text evidence="3">The sequence shown here is derived from an EMBL/GenBank/DDBJ whole genome shotgun (WGS) entry which is preliminary data.</text>
</comment>
<evidence type="ECO:0000313" key="4">
    <source>
        <dbReference type="EMBL" id="CAF4325849.1"/>
    </source>
</evidence>